<dbReference type="RefSeq" id="WP_154570715.1">
    <property type="nucleotide sequence ID" value="NZ_VWSJ01000012.1"/>
</dbReference>
<name>A0A6L5WKS0_9BACT</name>
<proteinExistence type="predicted"/>
<protein>
    <recommendedName>
        <fullName evidence="3">HK97 gp10 family phage protein</fullName>
    </recommendedName>
</protein>
<gene>
    <name evidence="1" type="ORF">F1B92_04515</name>
</gene>
<reference evidence="1 2" key="1">
    <citation type="submission" date="2019-09" db="EMBL/GenBank/DDBJ databases">
        <authorList>
            <person name="Silva M."/>
            <person name="Pereira G."/>
            <person name="Lopes-Da-Costa L."/>
            <person name="Silva E."/>
        </authorList>
    </citation>
    <scope>NUCLEOTIDE SEQUENCE [LARGE SCALE GENOMIC DNA]</scope>
    <source>
        <strain evidence="1 2">FMV-PI01</strain>
    </source>
</reference>
<comment type="caution">
    <text evidence="1">The sequence shown here is derived from an EMBL/GenBank/DDBJ whole genome shotgun (WGS) entry which is preliminary data.</text>
</comment>
<accession>A0A6L5WKS0</accession>
<dbReference type="EMBL" id="VWSJ01000012">
    <property type="protein sequence ID" value="MSN96443.1"/>
    <property type="molecule type" value="Genomic_DNA"/>
</dbReference>
<organism evidence="1 2">
    <name type="scientific">Campylobacter portucalensis</name>
    <dbReference type="NCBI Taxonomy" id="2608384"/>
    <lineage>
        <taxon>Bacteria</taxon>
        <taxon>Pseudomonadati</taxon>
        <taxon>Campylobacterota</taxon>
        <taxon>Epsilonproteobacteria</taxon>
        <taxon>Campylobacterales</taxon>
        <taxon>Campylobacteraceae</taxon>
        <taxon>Campylobacter</taxon>
    </lineage>
</organism>
<sequence>MEIKKLSEEFLYKIGIEVSNLAKQKTAPILTGNLKRDISVRSVSHKEVTIGNTKITSYAKFVHYGTGVYGPKKAKIRAKKAKALKTPYGYKKSIKGQKANPYLENALDEYRNGGGLDRAVKSFGNEIGKKIKADIEVRFKQR</sequence>
<dbReference type="Proteomes" id="UP000476338">
    <property type="component" value="Unassembled WGS sequence"/>
</dbReference>
<keyword evidence="2" id="KW-1185">Reference proteome</keyword>
<evidence type="ECO:0000313" key="1">
    <source>
        <dbReference type="EMBL" id="MSN96443.1"/>
    </source>
</evidence>
<dbReference type="AlphaFoldDB" id="A0A6L5WKS0"/>
<evidence type="ECO:0000313" key="2">
    <source>
        <dbReference type="Proteomes" id="UP000476338"/>
    </source>
</evidence>
<evidence type="ECO:0008006" key="3">
    <source>
        <dbReference type="Google" id="ProtNLM"/>
    </source>
</evidence>
<reference evidence="1 2" key="2">
    <citation type="submission" date="2020-03" db="EMBL/GenBank/DDBJ databases">
        <title>Campylobacter portucalensis sp. nov., a new species of Campylobacter isolated from the reproductive tract of bulls.</title>
        <authorList>
            <person name="Silva M.F."/>
            <person name="Pereira G."/>
            <person name="Carneiro C."/>
            <person name="Hemphill A."/>
            <person name="Mateus L."/>
            <person name="Lopes-Da-Costa L."/>
            <person name="Silva E."/>
        </authorList>
    </citation>
    <scope>NUCLEOTIDE SEQUENCE [LARGE SCALE GENOMIC DNA]</scope>
    <source>
        <strain evidence="1 2">FMV-PI01</strain>
    </source>
</reference>